<keyword evidence="3" id="KW-1185">Reference proteome</keyword>
<protein>
    <submittedName>
        <fullName evidence="2">F-box domain-containing protein</fullName>
    </submittedName>
</protein>
<evidence type="ECO:0000313" key="2">
    <source>
        <dbReference type="EMBL" id="KAF2010810.1"/>
    </source>
</evidence>
<feature type="domain" description="F-box" evidence="1">
    <location>
        <begin position="48"/>
        <end position="94"/>
    </location>
</feature>
<reference evidence="2" key="1">
    <citation type="journal article" date="2020" name="Stud. Mycol.">
        <title>101 Dothideomycetes genomes: a test case for predicting lifestyles and emergence of pathogens.</title>
        <authorList>
            <person name="Haridas S."/>
            <person name="Albert R."/>
            <person name="Binder M."/>
            <person name="Bloem J."/>
            <person name="Labutti K."/>
            <person name="Salamov A."/>
            <person name="Andreopoulos B."/>
            <person name="Baker S."/>
            <person name="Barry K."/>
            <person name="Bills G."/>
            <person name="Bluhm B."/>
            <person name="Cannon C."/>
            <person name="Castanera R."/>
            <person name="Culley D."/>
            <person name="Daum C."/>
            <person name="Ezra D."/>
            <person name="Gonzalez J."/>
            <person name="Henrissat B."/>
            <person name="Kuo A."/>
            <person name="Liang C."/>
            <person name="Lipzen A."/>
            <person name="Lutzoni F."/>
            <person name="Magnuson J."/>
            <person name="Mondo S."/>
            <person name="Nolan M."/>
            <person name="Ohm R."/>
            <person name="Pangilinan J."/>
            <person name="Park H.-J."/>
            <person name="Ramirez L."/>
            <person name="Alfaro M."/>
            <person name="Sun H."/>
            <person name="Tritt A."/>
            <person name="Yoshinaga Y."/>
            <person name="Zwiers L.-H."/>
            <person name="Turgeon B."/>
            <person name="Goodwin S."/>
            <person name="Spatafora J."/>
            <person name="Crous P."/>
            <person name="Grigoriev I."/>
        </authorList>
    </citation>
    <scope>NUCLEOTIDE SEQUENCE</scope>
    <source>
        <strain evidence="2">CBS 175.79</strain>
    </source>
</reference>
<sequence length="362" mass="40661">MPGSAFSKEDYLSHLSHRPKYILRGVITLGESPKLSMSKIQRQPQLSFGLLDNLPLELLHAIISYLDLGSLSRISQVSLRGRVIIESLPAYRDLATVAGHIAPALSQTRLIGLHSVTTLQAALRSDRCISCGQYGAYLFLLSSEGCCLACLTNNQSLWLIPLSVARDCFDLTRQQLKDQPIMRSIPGTYAVRTSKYRARPIRLISVRIAKELAIKVHGSAEAVARNLAAKRLNMTLTKFREATLYQDAPLLPFSQDPLTLESLSYYSGDSFEGMGAITFPSMSGNDVENGLWCRGCERNFELYDRQKLDRDVEKRLTPPGSDGRIFWRGLQYRARSEAEFLEHARHCYSAAEVITRRYVRLT</sequence>
<dbReference type="Pfam" id="PF00646">
    <property type="entry name" value="F-box"/>
    <property type="match status" value="1"/>
</dbReference>
<dbReference type="GeneID" id="54286515"/>
<dbReference type="RefSeq" id="XP_033379149.1">
    <property type="nucleotide sequence ID" value="XM_033529118.1"/>
</dbReference>
<dbReference type="Proteomes" id="UP000799778">
    <property type="component" value="Unassembled WGS sequence"/>
</dbReference>
<dbReference type="InterPro" id="IPR001810">
    <property type="entry name" value="F-box_dom"/>
</dbReference>
<dbReference type="AlphaFoldDB" id="A0A6A5XD36"/>
<dbReference type="Gene3D" id="1.20.1280.50">
    <property type="match status" value="1"/>
</dbReference>
<dbReference type="EMBL" id="ML978075">
    <property type="protein sequence ID" value="KAF2010810.1"/>
    <property type="molecule type" value="Genomic_DNA"/>
</dbReference>
<evidence type="ECO:0000313" key="3">
    <source>
        <dbReference type="Proteomes" id="UP000799778"/>
    </source>
</evidence>
<dbReference type="InterPro" id="IPR036047">
    <property type="entry name" value="F-box-like_dom_sf"/>
</dbReference>
<dbReference type="SUPFAM" id="SSF81383">
    <property type="entry name" value="F-box domain"/>
    <property type="match status" value="1"/>
</dbReference>
<organism evidence="2 3">
    <name type="scientific">Aaosphaeria arxii CBS 175.79</name>
    <dbReference type="NCBI Taxonomy" id="1450172"/>
    <lineage>
        <taxon>Eukaryota</taxon>
        <taxon>Fungi</taxon>
        <taxon>Dikarya</taxon>
        <taxon>Ascomycota</taxon>
        <taxon>Pezizomycotina</taxon>
        <taxon>Dothideomycetes</taxon>
        <taxon>Pleosporomycetidae</taxon>
        <taxon>Pleosporales</taxon>
        <taxon>Pleosporales incertae sedis</taxon>
        <taxon>Aaosphaeria</taxon>
    </lineage>
</organism>
<dbReference type="OrthoDB" id="2687876at2759"/>
<accession>A0A6A5XD36</accession>
<dbReference type="PROSITE" id="PS50181">
    <property type="entry name" value="FBOX"/>
    <property type="match status" value="1"/>
</dbReference>
<evidence type="ECO:0000259" key="1">
    <source>
        <dbReference type="PROSITE" id="PS50181"/>
    </source>
</evidence>
<gene>
    <name evidence="2" type="ORF">BU24DRAFT_427011</name>
</gene>
<name>A0A6A5XD36_9PLEO</name>
<proteinExistence type="predicted"/>